<proteinExistence type="predicted"/>
<keyword evidence="1" id="KW-0175">Coiled coil</keyword>
<dbReference type="AlphaFoldDB" id="A0A9P6D8K5"/>
<feature type="compositionally biased region" description="Pro residues" evidence="2">
    <location>
        <begin position="212"/>
        <end position="221"/>
    </location>
</feature>
<feature type="compositionally biased region" description="Low complexity" evidence="2">
    <location>
        <begin position="269"/>
        <end position="288"/>
    </location>
</feature>
<name>A0A9P6D8K5_PLEER</name>
<feature type="coiled-coil region" evidence="1">
    <location>
        <begin position="75"/>
        <end position="125"/>
    </location>
</feature>
<sequence>MLASPLKLLNNTSKKQFICQNDEFQCINKALYDQVQVDHIQLHLSNLENDHLRQLLFKPQLKHINDTSDACHRTSDKQLKHLAEVEKEAEDKECEKAEWQHTHERKQQKKKQRDAEKAVEKQVKEQWQQAAVEQKELDILLAKEVKGGTACFNGEEFNLADINDNANTDTPPPPPPIPPPASHPQPCLQPRPLARPLALTPIPDKPQETANPPCPPTPPPLNTAGSLFPMITGTTQQPAPKHRKHTWPTQAHMHINNQANPPPITVSLPAPAETSSAASGTSTGPLEM</sequence>
<protein>
    <submittedName>
        <fullName evidence="3">Uncharacterized protein</fullName>
    </submittedName>
</protein>
<dbReference type="Proteomes" id="UP000807025">
    <property type="component" value="Unassembled WGS sequence"/>
</dbReference>
<comment type="caution">
    <text evidence="3">The sequence shown here is derived from an EMBL/GenBank/DDBJ whole genome shotgun (WGS) entry which is preliminary data.</text>
</comment>
<feature type="compositionally biased region" description="Pro residues" evidence="2">
    <location>
        <begin position="170"/>
        <end position="189"/>
    </location>
</feature>
<feature type="compositionally biased region" description="Low complexity" evidence="2">
    <location>
        <begin position="190"/>
        <end position="202"/>
    </location>
</feature>
<dbReference type="EMBL" id="MU154754">
    <property type="protein sequence ID" value="KAF9487719.1"/>
    <property type="molecule type" value="Genomic_DNA"/>
</dbReference>
<evidence type="ECO:0000313" key="3">
    <source>
        <dbReference type="EMBL" id="KAF9487719.1"/>
    </source>
</evidence>
<evidence type="ECO:0000256" key="2">
    <source>
        <dbReference type="SAM" id="MobiDB-lite"/>
    </source>
</evidence>
<evidence type="ECO:0000256" key="1">
    <source>
        <dbReference type="SAM" id="Coils"/>
    </source>
</evidence>
<accession>A0A9P6D8K5</accession>
<feature type="region of interest" description="Disordered" evidence="2">
    <location>
        <begin position="161"/>
        <end position="288"/>
    </location>
</feature>
<reference evidence="3" key="1">
    <citation type="submission" date="2020-11" db="EMBL/GenBank/DDBJ databases">
        <authorList>
            <consortium name="DOE Joint Genome Institute"/>
            <person name="Ahrendt S."/>
            <person name="Riley R."/>
            <person name="Andreopoulos W."/>
            <person name="Labutti K."/>
            <person name="Pangilinan J."/>
            <person name="Ruiz-Duenas F.J."/>
            <person name="Barrasa J.M."/>
            <person name="Sanchez-Garcia M."/>
            <person name="Camarero S."/>
            <person name="Miyauchi S."/>
            <person name="Serrano A."/>
            <person name="Linde D."/>
            <person name="Babiker R."/>
            <person name="Drula E."/>
            <person name="Ayuso-Fernandez I."/>
            <person name="Pacheco R."/>
            <person name="Padilla G."/>
            <person name="Ferreira P."/>
            <person name="Barriuso J."/>
            <person name="Kellner H."/>
            <person name="Castanera R."/>
            <person name="Alfaro M."/>
            <person name="Ramirez L."/>
            <person name="Pisabarro A.G."/>
            <person name="Kuo A."/>
            <person name="Tritt A."/>
            <person name="Lipzen A."/>
            <person name="He G."/>
            <person name="Yan M."/>
            <person name="Ng V."/>
            <person name="Cullen D."/>
            <person name="Martin F."/>
            <person name="Rosso M.-N."/>
            <person name="Henrissat B."/>
            <person name="Hibbett D."/>
            <person name="Martinez A.T."/>
            <person name="Grigoriev I.V."/>
        </authorList>
    </citation>
    <scope>NUCLEOTIDE SEQUENCE</scope>
    <source>
        <strain evidence="3">ATCC 90797</strain>
    </source>
</reference>
<organism evidence="3 4">
    <name type="scientific">Pleurotus eryngii</name>
    <name type="common">Boletus of the steppes</name>
    <dbReference type="NCBI Taxonomy" id="5323"/>
    <lineage>
        <taxon>Eukaryota</taxon>
        <taxon>Fungi</taxon>
        <taxon>Dikarya</taxon>
        <taxon>Basidiomycota</taxon>
        <taxon>Agaricomycotina</taxon>
        <taxon>Agaricomycetes</taxon>
        <taxon>Agaricomycetidae</taxon>
        <taxon>Agaricales</taxon>
        <taxon>Pleurotineae</taxon>
        <taxon>Pleurotaceae</taxon>
        <taxon>Pleurotus</taxon>
    </lineage>
</organism>
<gene>
    <name evidence="3" type="ORF">BDN71DRAFT_1513683</name>
</gene>
<keyword evidence="4" id="KW-1185">Reference proteome</keyword>
<evidence type="ECO:0000313" key="4">
    <source>
        <dbReference type="Proteomes" id="UP000807025"/>
    </source>
</evidence>